<keyword evidence="2" id="KW-1133">Transmembrane helix</keyword>
<keyword evidence="4" id="KW-1185">Reference proteome</keyword>
<feature type="transmembrane region" description="Helical" evidence="2">
    <location>
        <begin position="172"/>
        <end position="190"/>
    </location>
</feature>
<evidence type="ECO:0000256" key="1">
    <source>
        <dbReference type="ARBA" id="ARBA00009617"/>
    </source>
</evidence>
<evidence type="ECO:0000313" key="3">
    <source>
        <dbReference type="EMBL" id="QKE28846.1"/>
    </source>
</evidence>
<dbReference type="GO" id="GO:0008643">
    <property type="term" value="P:carbohydrate transport"/>
    <property type="evidence" value="ECO:0007669"/>
    <property type="project" value="InterPro"/>
</dbReference>
<dbReference type="EMBL" id="CP042652">
    <property type="protein sequence ID" value="QKE28846.1"/>
    <property type="molecule type" value="Genomic_DNA"/>
</dbReference>
<protein>
    <submittedName>
        <fullName evidence="3">Major facilitator superfamily transporter</fullName>
    </submittedName>
</protein>
<feature type="transmembrane region" description="Helical" evidence="2">
    <location>
        <begin position="144"/>
        <end position="160"/>
    </location>
</feature>
<sequence>MNNNNPKSNEILTYGILGIPIAFLGFPLYIYLPIFYVEYVNLSVGTVGVILLIARLLDMILDPFIGSFTDKYNKFNIILVSTFFVLFGLYFLIKPIYFNSLWLFSFSLITYISYSFVMIPYLTLNSQISNNSINNTKLAFSREVFIVFGVLISLLFPYIFLVAEDSKKSLELLLHTCMIIFPIFSIIFYFKLKHFENLKSVIPKTSNNEFLKSINLFFETFPQHKKLFLAFLINNLANALPATLFLFFVKYVLILEEETGLFLIVYFLSAILTFPLWIKLSIKISKKSTWILSMITACAAFSFVPFLEENDFIYFLIICIITGMSLGADMALPSSIQADVAQESKKINNDISGILFGFWAMITKFSLALAVAVSFITLEFTSFDTQNINENSIMAIIILYSIVPIFLKLISIIFLCKYKLT</sequence>
<evidence type="ECO:0000256" key="2">
    <source>
        <dbReference type="SAM" id="Phobius"/>
    </source>
</evidence>
<feature type="transmembrane region" description="Helical" evidence="2">
    <location>
        <begin position="393"/>
        <end position="416"/>
    </location>
</feature>
<dbReference type="AlphaFoldDB" id="A0A6M8EHL3"/>
<dbReference type="SUPFAM" id="SSF103473">
    <property type="entry name" value="MFS general substrate transporter"/>
    <property type="match status" value="1"/>
</dbReference>
<feature type="transmembrane region" description="Helical" evidence="2">
    <location>
        <begin position="99"/>
        <end position="124"/>
    </location>
</feature>
<feature type="transmembrane region" description="Helical" evidence="2">
    <location>
        <begin position="260"/>
        <end position="278"/>
    </location>
</feature>
<dbReference type="GO" id="GO:0005886">
    <property type="term" value="C:plasma membrane"/>
    <property type="evidence" value="ECO:0007669"/>
    <property type="project" value="TreeGrafter"/>
</dbReference>
<proteinExistence type="inferred from homology"/>
<keyword evidence="2" id="KW-0812">Transmembrane</keyword>
<accession>A0A6M8EHL3</accession>
<feature type="transmembrane region" description="Helical" evidence="2">
    <location>
        <begin position="313"/>
        <end position="332"/>
    </location>
</feature>
<feature type="transmembrane region" description="Helical" evidence="2">
    <location>
        <begin position="12"/>
        <end position="30"/>
    </location>
</feature>
<dbReference type="RefSeq" id="WP_172126403.1">
    <property type="nucleotide sequence ID" value="NZ_CP042652.1"/>
</dbReference>
<dbReference type="GO" id="GO:0015293">
    <property type="term" value="F:symporter activity"/>
    <property type="evidence" value="ECO:0007669"/>
    <property type="project" value="InterPro"/>
</dbReference>
<feature type="transmembrane region" description="Helical" evidence="2">
    <location>
        <begin position="75"/>
        <end position="93"/>
    </location>
</feature>
<feature type="transmembrane region" description="Helical" evidence="2">
    <location>
        <begin position="290"/>
        <end position="307"/>
    </location>
</feature>
<dbReference type="InterPro" id="IPR039672">
    <property type="entry name" value="MFS_2"/>
</dbReference>
<dbReference type="KEGG" id="paco:AACT_1691"/>
<feature type="transmembrane region" description="Helical" evidence="2">
    <location>
        <begin position="36"/>
        <end position="54"/>
    </location>
</feature>
<evidence type="ECO:0000313" key="4">
    <source>
        <dbReference type="Proteomes" id="UP000503483"/>
    </source>
</evidence>
<gene>
    <name evidence="3" type="ORF">AACT_1691</name>
</gene>
<keyword evidence="2" id="KW-0472">Membrane</keyword>
<organism evidence="3 4">
    <name type="scientific">Arcobacter acticola</name>
    <dbReference type="NCBI Taxonomy" id="1849015"/>
    <lineage>
        <taxon>Bacteria</taxon>
        <taxon>Pseudomonadati</taxon>
        <taxon>Campylobacterota</taxon>
        <taxon>Epsilonproteobacteria</taxon>
        <taxon>Campylobacterales</taxon>
        <taxon>Arcobacteraceae</taxon>
        <taxon>Arcobacter</taxon>
    </lineage>
</organism>
<comment type="similarity">
    <text evidence="1">Belongs to the sodium:galactoside symporter (TC 2.A.2) family.</text>
</comment>
<feature type="transmembrane region" description="Helical" evidence="2">
    <location>
        <begin position="353"/>
        <end position="378"/>
    </location>
</feature>
<feature type="transmembrane region" description="Helical" evidence="2">
    <location>
        <begin position="227"/>
        <end position="248"/>
    </location>
</feature>
<reference evidence="3 4" key="1">
    <citation type="submission" date="2019-08" db="EMBL/GenBank/DDBJ databases">
        <title>Complete genome sequence of Arcobacter acticola.</title>
        <authorList>
            <person name="Miller W."/>
        </authorList>
    </citation>
    <scope>NUCLEOTIDE SEQUENCE [LARGE SCALE GENOMIC DNA]</scope>
    <source>
        <strain evidence="3 4">KCTC 52212</strain>
    </source>
</reference>
<dbReference type="PANTHER" id="PTHR11328:SF24">
    <property type="entry name" value="MAJOR FACILITATOR SUPERFAMILY (MFS) PROFILE DOMAIN-CONTAINING PROTEIN"/>
    <property type="match status" value="1"/>
</dbReference>
<name>A0A6M8EHL3_9BACT</name>
<dbReference type="InterPro" id="IPR036259">
    <property type="entry name" value="MFS_trans_sf"/>
</dbReference>
<dbReference type="Gene3D" id="1.20.1250.20">
    <property type="entry name" value="MFS general substrate transporter like domains"/>
    <property type="match status" value="2"/>
</dbReference>
<dbReference type="Proteomes" id="UP000503483">
    <property type="component" value="Chromosome"/>
</dbReference>
<dbReference type="Pfam" id="PF13347">
    <property type="entry name" value="MFS_2"/>
    <property type="match status" value="1"/>
</dbReference>
<dbReference type="PANTHER" id="PTHR11328">
    <property type="entry name" value="MAJOR FACILITATOR SUPERFAMILY DOMAIN-CONTAINING PROTEIN"/>
    <property type="match status" value="1"/>
</dbReference>